<comment type="caution">
    <text evidence="1">The sequence shown here is derived from an EMBL/GenBank/DDBJ whole genome shotgun (WGS) entry which is preliminary data.</text>
</comment>
<evidence type="ECO:0000313" key="1">
    <source>
        <dbReference type="EMBL" id="KAJ2972373.1"/>
    </source>
</evidence>
<dbReference type="Proteomes" id="UP001143910">
    <property type="component" value="Unassembled WGS sequence"/>
</dbReference>
<dbReference type="EMBL" id="JANJQO010001163">
    <property type="protein sequence ID" value="KAJ2972373.1"/>
    <property type="molecule type" value="Genomic_DNA"/>
</dbReference>
<evidence type="ECO:0000313" key="2">
    <source>
        <dbReference type="Proteomes" id="UP001143910"/>
    </source>
</evidence>
<keyword evidence="2" id="KW-1185">Reference proteome</keyword>
<name>A0ACC1N036_9HYPO</name>
<protein>
    <submittedName>
        <fullName evidence="1">Uncharacterized protein</fullName>
    </submittedName>
</protein>
<reference evidence="1" key="1">
    <citation type="submission" date="2022-08" db="EMBL/GenBank/DDBJ databases">
        <title>Genome Sequence of Lecanicillium fungicola.</title>
        <authorList>
            <person name="Buettner E."/>
        </authorList>
    </citation>
    <scope>NUCLEOTIDE SEQUENCE</scope>
    <source>
        <strain evidence="1">Babe33</strain>
    </source>
</reference>
<accession>A0ACC1N036</accession>
<gene>
    <name evidence="1" type="ORF">NQ176_g7194</name>
</gene>
<proteinExistence type="predicted"/>
<sequence length="453" mass="49239">MAARKYKVPGVGELRKKLGYEDASLDRCKSFYEDCRVFIKRFTTESGIRGPHLHDRTSRQHVDGLQEMADAFLNEANFGNIYWPDDDTKPNYNKFQFSRHQRLIQATVELLFYKINHQADQNKRYKAKNGVNSTRDYSALGGQAARGSSVNDPIDIDNEQPGIATAQHSSNRHSTQSKQRPSSGLASSSKSTPAAVSSKALAVQQPPETSSTQTSQTTDPYAVPETPELPQVSQLFIGSRQGEPKRPREAVSEPAAAAPTSTTGATKAQSSKRPASEDKQNARKKPKVNDIRLPQRKSSRSKKLKHQHFDFSISSPTQSTDSHADDQAMPEANDTPAVAARARETPIAMATETTTTEATASSDVPNTSAAADPNTEAITNTFAAPESNTEPRETAERRQRMPYAQMAEIQSASLLRATASESRASPPYRAGAGKHGRPKSGGNAAGQNSKQGA</sequence>
<organism evidence="1 2">
    <name type="scientific">Zarea fungicola</name>
    <dbReference type="NCBI Taxonomy" id="93591"/>
    <lineage>
        <taxon>Eukaryota</taxon>
        <taxon>Fungi</taxon>
        <taxon>Dikarya</taxon>
        <taxon>Ascomycota</taxon>
        <taxon>Pezizomycotina</taxon>
        <taxon>Sordariomycetes</taxon>
        <taxon>Hypocreomycetidae</taxon>
        <taxon>Hypocreales</taxon>
        <taxon>Cordycipitaceae</taxon>
        <taxon>Zarea</taxon>
    </lineage>
</organism>